<keyword evidence="2" id="KW-1133">Transmembrane helix</keyword>
<keyword evidence="2" id="KW-0812">Transmembrane</keyword>
<evidence type="ECO:0000256" key="2">
    <source>
        <dbReference type="SAM" id="Phobius"/>
    </source>
</evidence>
<comment type="caution">
    <text evidence="3">The sequence shown here is derived from an EMBL/GenBank/DDBJ whole genome shotgun (WGS) entry which is preliminary data.</text>
</comment>
<feature type="compositionally biased region" description="Basic and acidic residues" evidence="1">
    <location>
        <begin position="325"/>
        <end position="359"/>
    </location>
</feature>
<protein>
    <submittedName>
        <fullName evidence="3">Uncharacterized protein</fullName>
    </submittedName>
</protein>
<feature type="compositionally biased region" description="Acidic residues" evidence="1">
    <location>
        <begin position="386"/>
        <end position="398"/>
    </location>
</feature>
<dbReference type="Proteomes" id="UP000247345">
    <property type="component" value="Unassembled WGS sequence"/>
</dbReference>
<feature type="region of interest" description="Disordered" evidence="1">
    <location>
        <begin position="384"/>
        <end position="418"/>
    </location>
</feature>
<feature type="transmembrane region" description="Helical" evidence="2">
    <location>
        <begin position="175"/>
        <end position="193"/>
    </location>
</feature>
<reference evidence="3 4" key="1">
    <citation type="submission" date="2016-12" db="EMBL/GenBank/DDBJ databases">
        <title>Trade-off between light-utilization and light-protection in marine flavobacteria.</title>
        <authorList>
            <person name="Kumagai Y."/>
            <person name="Yoshizawa S."/>
            <person name="Kogure K."/>
            <person name="Iwasaki W."/>
        </authorList>
    </citation>
    <scope>NUCLEOTIDE SEQUENCE [LARGE SCALE GENOMIC DNA]</scope>
    <source>
        <strain evidence="3 4">KCTC 12100</strain>
    </source>
</reference>
<evidence type="ECO:0000313" key="4">
    <source>
        <dbReference type="Proteomes" id="UP000247345"/>
    </source>
</evidence>
<feature type="region of interest" description="Disordered" evidence="1">
    <location>
        <begin position="314"/>
        <end position="371"/>
    </location>
</feature>
<feature type="transmembrane region" description="Helical" evidence="2">
    <location>
        <begin position="6"/>
        <end position="25"/>
    </location>
</feature>
<keyword evidence="4" id="KW-1185">Reference proteome</keyword>
<accession>A0A2P6CCY0</accession>
<organism evidence="3 4">
    <name type="scientific">Polaribacter butkevichii</name>
    <dbReference type="NCBI Taxonomy" id="218490"/>
    <lineage>
        <taxon>Bacteria</taxon>
        <taxon>Pseudomonadati</taxon>
        <taxon>Bacteroidota</taxon>
        <taxon>Flavobacteriia</taxon>
        <taxon>Flavobacteriales</taxon>
        <taxon>Flavobacteriaceae</taxon>
    </lineage>
</organism>
<gene>
    <name evidence="3" type="ORF">BTO14_05540</name>
</gene>
<keyword evidence="2" id="KW-0472">Membrane</keyword>
<sequence length="418" mass="50056">MNNILHNIISLFLISCILIVLFYETPVENKIDYKKEIVDFTNAEDSRDIDKVLSFYEFPVLDYWKYKEISKIDLKELYLSYWKRYEYSENEIQKIDKISDDEFVLTTKYIYSKYFNHINNYRLSETKFKFNKLGKIASITNLSLKKIDHQYILDNNLIRDFSYTKKVLKKNNTDLTIVLTIFLLFNLLIQAFISNGTISKSVKVTNTKDNNSNKQTDKKVSNENLRDKSINELKLKEQVALGELNNRIEKEKKVLKDKAWQEALIKVEKKRIESEKKIEAQNEAERIRKNKITKEKRQNDLRLEKERFEKEKRLAAKKEARRTKKEAEEAKIKREKAVIQKRQDREREKRKKEEKEEKLNNSNISIVEEEEDSFFDDNLSQYITEIPDDEEQEDESDIGDFLTDKYMPQNLKNKLKKK</sequence>
<proteinExistence type="predicted"/>
<evidence type="ECO:0000313" key="3">
    <source>
        <dbReference type="EMBL" id="PQJ72753.1"/>
    </source>
</evidence>
<name>A0A2P6CCY0_9FLAO</name>
<dbReference type="EMBL" id="MSCK01000001">
    <property type="protein sequence ID" value="PQJ72753.1"/>
    <property type="molecule type" value="Genomic_DNA"/>
</dbReference>
<dbReference type="AlphaFoldDB" id="A0A2P6CCY0"/>
<evidence type="ECO:0000256" key="1">
    <source>
        <dbReference type="SAM" id="MobiDB-lite"/>
    </source>
</evidence>